<accession>A0A7D5DAN3</accession>
<sequence>MWRWAVVSVMVVLVGCQSTHEQMISQGYPPAYADGFKDGCGSGREAAGVNGQFQKNVPRYLHEKLYATGWDDGFRQCQASAAAQPNQSDWSVQHGDDRERAWQQQKTQGEGRAYHP</sequence>
<dbReference type="AlphaFoldDB" id="A0A7D5DAN3"/>
<evidence type="ECO:0008006" key="4">
    <source>
        <dbReference type="Google" id="ProtNLM"/>
    </source>
</evidence>
<proteinExistence type="predicted"/>
<dbReference type="EMBL" id="CP056030">
    <property type="protein sequence ID" value="QKZ06838.1"/>
    <property type="molecule type" value="Genomic_DNA"/>
</dbReference>
<feature type="compositionally biased region" description="Polar residues" evidence="1">
    <location>
        <begin position="80"/>
        <end position="91"/>
    </location>
</feature>
<feature type="region of interest" description="Disordered" evidence="1">
    <location>
        <begin position="80"/>
        <end position="116"/>
    </location>
</feature>
<gene>
    <name evidence="2" type="ORF">HWQ56_24890</name>
</gene>
<dbReference type="PROSITE" id="PS51257">
    <property type="entry name" value="PROKAR_LIPOPROTEIN"/>
    <property type="match status" value="1"/>
</dbReference>
<dbReference type="Proteomes" id="UP000509568">
    <property type="component" value="Chromosome"/>
</dbReference>
<keyword evidence="3" id="KW-1185">Reference proteome</keyword>
<evidence type="ECO:0000313" key="2">
    <source>
        <dbReference type="EMBL" id="QKZ06838.1"/>
    </source>
</evidence>
<dbReference type="KEGG" id="pez:HWQ56_24890"/>
<reference evidence="2 3" key="1">
    <citation type="submission" date="2020-06" db="EMBL/GenBank/DDBJ databases">
        <title>Pseudomonas eucalypticola sp. nov., an endophyte of Eucalyptus dunnii leaves with biocontrol ability of eucalyptus leaf blight.</title>
        <authorList>
            <person name="Liu Y."/>
            <person name="Song Z."/>
            <person name="Zeng H."/>
            <person name="Lu M."/>
            <person name="Wang X."/>
            <person name="Lian X."/>
            <person name="Zhang Q."/>
        </authorList>
    </citation>
    <scope>NUCLEOTIDE SEQUENCE [LARGE SCALE GENOMIC DNA]</scope>
    <source>
        <strain evidence="2 3">NP-1</strain>
    </source>
</reference>
<evidence type="ECO:0000313" key="3">
    <source>
        <dbReference type="Proteomes" id="UP000509568"/>
    </source>
</evidence>
<name>A0A7D5DAN3_9PSED</name>
<organism evidence="2 3">
    <name type="scientific">Pseudomonas eucalypticola</name>
    <dbReference type="NCBI Taxonomy" id="2599595"/>
    <lineage>
        <taxon>Bacteria</taxon>
        <taxon>Pseudomonadati</taxon>
        <taxon>Pseudomonadota</taxon>
        <taxon>Gammaproteobacteria</taxon>
        <taxon>Pseudomonadales</taxon>
        <taxon>Pseudomonadaceae</taxon>
        <taxon>Pseudomonas</taxon>
    </lineage>
</organism>
<evidence type="ECO:0000256" key="1">
    <source>
        <dbReference type="SAM" id="MobiDB-lite"/>
    </source>
</evidence>
<dbReference type="RefSeq" id="WP_158153832.1">
    <property type="nucleotide sequence ID" value="NZ_CP056030.1"/>
</dbReference>
<protein>
    <recommendedName>
        <fullName evidence="4">Lipoprotein</fullName>
    </recommendedName>
</protein>